<dbReference type="InterPro" id="IPR050858">
    <property type="entry name" value="Mal-CoA-ACP_Trans/PKS_FabD"/>
</dbReference>
<dbReference type="Gene3D" id="3.40.366.10">
    <property type="entry name" value="Malonyl-Coenzyme A Acyl Carrier Protein, domain 2"/>
    <property type="match status" value="1"/>
</dbReference>
<gene>
    <name evidence="7" type="ORF">SAMN05661086_03276</name>
</gene>
<accession>A0A1I6LGA5</accession>
<dbReference type="PIRSF" id="PIRSF000446">
    <property type="entry name" value="Mct"/>
    <property type="match status" value="1"/>
</dbReference>
<dbReference type="PANTHER" id="PTHR42681:SF1">
    <property type="entry name" value="MALONYL-COA-ACYL CARRIER PROTEIN TRANSACYLASE, MITOCHONDRIAL"/>
    <property type="match status" value="1"/>
</dbReference>
<dbReference type="SUPFAM" id="SSF52151">
    <property type="entry name" value="FabD/lysophospholipase-like"/>
    <property type="match status" value="1"/>
</dbReference>
<dbReference type="OrthoDB" id="9805460at2"/>
<dbReference type="SMART" id="SM00827">
    <property type="entry name" value="PKS_AT"/>
    <property type="match status" value="1"/>
</dbReference>
<dbReference type="InterPro" id="IPR001227">
    <property type="entry name" value="Ac_transferase_dom_sf"/>
</dbReference>
<evidence type="ECO:0000256" key="4">
    <source>
        <dbReference type="PIRNR" id="PIRNR000446"/>
    </source>
</evidence>
<dbReference type="EC" id="2.3.1.39" evidence="4"/>
<evidence type="ECO:0000256" key="3">
    <source>
        <dbReference type="ARBA" id="ARBA00048462"/>
    </source>
</evidence>
<evidence type="ECO:0000256" key="2">
    <source>
        <dbReference type="ARBA" id="ARBA00023315"/>
    </source>
</evidence>
<dbReference type="AlphaFoldDB" id="A0A1I6LGA5"/>
<feature type="domain" description="Malonyl-CoA:ACP transacylase (MAT)" evidence="6">
    <location>
        <begin position="6"/>
        <end position="316"/>
    </location>
</feature>
<evidence type="ECO:0000313" key="7">
    <source>
        <dbReference type="EMBL" id="SFS02461.1"/>
    </source>
</evidence>
<dbReference type="InterPro" id="IPR024925">
    <property type="entry name" value="Malonyl_CoA-ACP_transAc"/>
</dbReference>
<dbReference type="STRING" id="37658.SAMN05661086_03276"/>
<dbReference type="Proteomes" id="UP000199659">
    <property type="component" value="Unassembled WGS sequence"/>
</dbReference>
<organism evidence="7 8">
    <name type="scientific">Anaeromicropila populeti</name>
    <dbReference type="NCBI Taxonomy" id="37658"/>
    <lineage>
        <taxon>Bacteria</taxon>
        <taxon>Bacillati</taxon>
        <taxon>Bacillota</taxon>
        <taxon>Clostridia</taxon>
        <taxon>Lachnospirales</taxon>
        <taxon>Lachnospiraceae</taxon>
        <taxon>Anaeromicropila</taxon>
    </lineage>
</organism>
<name>A0A1I6LGA5_9FIRM</name>
<dbReference type="RefSeq" id="WP_092563211.1">
    <property type="nucleotide sequence ID" value="NZ_FOYZ01000016.1"/>
</dbReference>
<proteinExistence type="inferred from homology"/>
<keyword evidence="2 4" id="KW-0012">Acyltransferase</keyword>
<dbReference type="PANTHER" id="PTHR42681">
    <property type="entry name" value="MALONYL-COA-ACYL CARRIER PROTEIN TRANSACYLASE, MITOCHONDRIAL"/>
    <property type="match status" value="1"/>
</dbReference>
<protein>
    <recommendedName>
        <fullName evidence="4">Malonyl CoA-acyl carrier protein transacylase</fullName>
        <ecNumber evidence="4">2.3.1.39</ecNumber>
    </recommendedName>
</protein>
<evidence type="ECO:0000256" key="1">
    <source>
        <dbReference type="ARBA" id="ARBA00022679"/>
    </source>
</evidence>
<dbReference type="GO" id="GO:0004314">
    <property type="term" value="F:[acyl-carrier-protein] S-malonyltransferase activity"/>
    <property type="evidence" value="ECO:0007669"/>
    <property type="project" value="UniProtKB-EC"/>
</dbReference>
<dbReference type="InterPro" id="IPR016035">
    <property type="entry name" value="Acyl_Trfase/lysoPLipase"/>
</dbReference>
<dbReference type="InterPro" id="IPR014043">
    <property type="entry name" value="Acyl_transferase_dom"/>
</dbReference>
<sequence length="318" mass="35376">MKYAMLFPGQGCQYMGMCKELIQEFSAAKKIFEEADEVLGFGLTKLMLHGDMETTTLSENAQPAVVTASYALFRVFEEETGLQVTDGIGHSLGEISALTAAGAMSFSDAVLYARKRGSLMQSAVCEKRGRAGIVVDTEVKALTKIVDTICAEHFVTISGYNSPRQFIVAGEQKALRLLDDAVEQEGGQFIPFRMMPMKADAPYHTILMDYIKPDLEQALQRITFQRPKFNIWSTVTGEVIQPEDNIAEILGKQLITPVRWMQVLEKVHKEGAECFVDIGPNEINRNLVKENKTLPVCYAFDKEEDKKVILTMAKEGGN</sequence>
<dbReference type="SUPFAM" id="SSF55048">
    <property type="entry name" value="Probable ACP-binding domain of malonyl-CoA ACP transacylase"/>
    <property type="match status" value="1"/>
</dbReference>
<reference evidence="7 8" key="1">
    <citation type="submission" date="2016-10" db="EMBL/GenBank/DDBJ databases">
        <authorList>
            <person name="de Groot N.N."/>
        </authorList>
    </citation>
    <scope>NUCLEOTIDE SEQUENCE [LARGE SCALE GENOMIC DNA]</scope>
    <source>
        <strain evidence="7 8">743A</strain>
    </source>
</reference>
<dbReference type="Gene3D" id="3.30.70.250">
    <property type="entry name" value="Malonyl-CoA ACP transacylase, ACP-binding"/>
    <property type="match status" value="1"/>
</dbReference>
<keyword evidence="1 4" id="KW-0808">Transferase</keyword>
<comment type="catalytic activity">
    <reaction evidence="3 4">
        <text>holo-[ACP] + malonyl-CoA = malonyl-[ACP] + CoA</text>
        <dbReference type="Rhea" id="RHEA:41792"/>
        <dbReference type="Rhea" id="RHEA-COMP:9623"/>
        <dbReference type="Rhea" id="RHEA-COMP:9685"/>
        <dbReference type="ChEBI" id="CHEBI:57287"/>
        <dbReference type="ChEBI" id="CHEBI:57384"/>
        <dbReference type="ChEBI" id="CHEBI:64479"/>
        <dbReference type="ChEBI" id="CHEBI:78449"/>
        <dbReference type="EC" id="2.3.1.39"/>
    </reaction>
</comment>
<evidence type="ECO:0000259" key="6">
    <source>
        <dbReference type="SMART" id="SM00827"/>
    </source>
</evidence>
<evidence type="ECO:0000256" key="5">
    <source>
        <dbReference type="PIRSR" id="PIRSR000446-1"/>
    </source>
</evidence>
<feature type="active site" evidence="5">
    <location>
        <position position="91"/>
    </location>
</feature>
<dbReference type="GO" id="GO:0005829">
    <property type="term" value="C:cytosol"/>
    <property type="evidence" value="ECO:0007669"/>
    <property type="project" value="TreeGrafter"/>
</dbReference>
<feature type="active site" evidence="5">
    <location>
        <position position="204"/>
    </location>
</feature>
<dbReference type="Pfam" id="PF00698">
    <property type="entry name" value="Acyl_transf_1"/>
    <property type="match status" value="1"/>
</dbReference>
<dbReference type="InterPro" id="IPR016036">
    <property type="entry name" value="Malonyl_transacylase_ACP-bd"/>
</dbReference>
<dbReference type="EMBL" id="FOYZ01000016">
    <property type="protein sequence ID" value="SFS02461.1"/>
    <property type="molecule type" value="Genomic_DNA"/>
</dbReference>
<evidence type="ECO:0000313" key="8">
    <source>
        <dbReference type="Proteomes" id="UP000199659"/>
    </source>
</evidence>
<dbReference type="GO" id="GO:0006633">
    <property type="term" value="P:fatty acid biosynthetic process"/>
    <property type="evidence" value="ECO:0007669"/>
    <property type="project" value="TreeGrafter"/>
</dbReference>
<comment type="similarity">
    <text evidence="4">Belongs to the fabD family.</text>
</comment>
<keyword evidence="8" id="KW-1185">Reference proteome</keyword>